<evidence type="ECO:0000256" key="2">
    <source>
        <dbReference type="ARBA" id="ARBA00022490"/>
    </source>
</evidence>
<dbReference type="SUPFAM" id="SSF52047">
    <property type="entry name" value="RNI-like"/>
    <property type="match status" value="1"/>
</dbReference>
<dbReference type="PANTHER" id="PTHR23170">
    <property type="entry name" value="NY-REN-58 ANTIGEN"/>
    <property type="match status" value="1"/>
</dbReference>
<dbReference type="SMART" id="SM00368">
    <property type="entry name" value="LRR_RI"/>
    <property type="match status" value="4"/>
</dbReference>
<comment type="caution">
    <text evidence="5">The sequence shown here is derived from an EMBL/GenBank/DDBJ whole genome shotgun (WGS) entry which is preliminary data.</text>
</comment>
<dbReference type="InterPro" id="IPR032675">
    <property type="entry name" value="LRR_dom_sf"/>
</dbReference>
<name>A0AAE1BW41_PETCI</name>
<dbReference type="Gene3D" id="3.80.10.10">
    <property type="entry name" value="Ribonuclease Inhibitor"/>
    <property type="match status" value="2"/>
</dbReference>
<dbReference type="GO" id="GO:0005813">
    <property type="term" value="C:centrosome"/>
    <property type="evidence" value="ECO:0007669"/>
    <property type="project" value="UniProtKB-SubCell"/>
</dbReference>
<organism evidence="5 6">
    <name type="scientific">Petrolisthes cinctipes</name>
    <name type="common">Flat porcelain crab</name>
    <dbReference type="NCBI Taxonomy" id="88211"/>
    <lineage>
        <taxon>Eukaryota</taxon>
        <taxon>Metazoa</taxon>
        <taxon>Ecdysozoa</taxon>
        <taxon>Arthropoda</taxon>
        <taxon>Crustacea</taxon>
        <taxon>Multicrustacea</taxon>
        <taxon>Malacostraca</taxon>
        <taxon>Eumalacostraca</taxon>
        <taxon>Eucarida</taxon>
        <taxon>Decapoda</taxon>
        <taxon>Pleocyemata</taxon>
        <taxon>Anomura</taxon>
        <taxon>Galatheoidea</taxon>
        <taxon>Porcellanidae</taxon>
        <taxon>Petrolisthes</taxon>
    </lineage>
</organism>
<evidence type="ECO:0000256" key="4">
    <source>
        <dbReference type="ARBA" id="ARBA00023212"/>
    </source>
</evidence>
<keyword evidence="2" id="KW-0963">Cytoplasm</keyword>
<dbReference type="GO" id="GO:0005886">
    <property type="term" value="C:plasma membrane"/>
    <property type="evidence" value="ECO:0007669"/>
    <property type="project" value="TreeGrafter"/>
</dbReference>
<sequence length="269" mass="29132">MRTSTGEVTEDDGSIAQEMNAAFNGVYVREDSTQPTINPDAIYHGPKLQEIVITGEGVKKKLKKLDGSKAAGPDGVSPLILKECADYRNMSSTLSLSEIYVGLCKKHNIEVQECVQKALTLHNSLVLDLSNQALDIGTCAVLGKLLQFSQTLTKLSLEDCLLKEESMKSLLLGLCGNSSVRTLSLKGNNIQVSTTTALSKMIRHNHTIVRLSLEWNYLGLCSDSFTSLCEALGSNISLQYLDLRSNQLGVEAALPISKALARNCALLSL</sequence>
<proteinExistence type="predicted"/>
<dbReference type="InterPro" id="IPR052116">
    <property type="entry name" value="Centro_Cilium_Assembly"/>
</dbReference>
<dbReference type="InterPro" id="IPR001611">
    <property type="entry name" value="Leu-rich_rpt"/>
</dbReference>
<keyword evidence="6" id="KW-1185">Reference proteome</keyword>
<evidence type="ECO:0000256" key="1">
    <source>
        <dbReference type="ARBA" id="ARBA00004300"/>
    </source>
</evidence>
<dbReference type="AlphaFoldDB" id="A0AAE1BW41"/>
<gene>
    <name evidence="5" type="ORF">Pcinc_036218</name>
</gene>
<dbReference type="Proteomes" id="UP001286313">
    <property type="component" value="Unassembled WGS sequence"/>
</dbReference>
<evidence type="ECO:0000313" key="6">
    <source>
        <dbReference type="Proteomes" id="UP001286313"/>
    </source>
</evidence>
<dbReference type="Pfam" id="PF13516">
    <property type="entry name" value="LRR_6"/>
    <property type="match status" value="1"/>
</dbReference>
<protein>
    <submittedName>
        <fullName evidence="5">Uncharacterized protein</fullName>
    </submittedName>
</protein>
<accession>A0AAE1BW41</accession>
<feature type="non-terminal residue" evidence="5">
    <location>
        <position position="1"/>
    </location>
</feature>
<evidence type="ECO:0000256" key="3">
    <source>
        <dbReference type="ARBA" id="ARBA00023054"/>
    </source>
</evidence>
<keyword evidence="3" id="KW-0175">Coiled coil</keyword>
<reference evidence="5" key="1">
    <citation type="submission" date="2023-10" db="EMBL/GenBank/DDBJ databases">
        <title>Genome assemblies of two species of porcelain crab, Petrolisthes cinctipes and Petrolisthes manimaculis (Anomura: Porcellanidae).</title>
        <authorList>
            <person name="Angst P."/>
        </authorList>
    </citation>
    <scope>NUCLEOTIDE SEQUENCE</scope>
    <source>
        <strain evidence="5">PB745_01</strain>
        <tissue evidence="5">Gill</tissue>
    </source>
</reference>
<keyword evidence="4" id="KW-0206">Cytoskeleton</keyword>
<comment type="subcellular location">
    <subcellularLocation>
        <location evidence="1">Cytoplasm</location>
        <location evidence="1">Cytoskeleton</location>
        <location evidence="1">Microtubule organizing center</location>
        <location evidence="1">Centrosome</location>
    </subcellularLocation>
</comment>
<dbReference type="EMBL" id="JAWQEG010005586">
    <property type="protein sequence ID" value="KAK3857523.1"/>
    <property type="molecule type" value="Genomic_DNA"/>
</dbReference>
<evidence type="ECO:0000313" key="5">
    <source>
        <dbReference type="EMBL" id="KAK3857523.1"/>
    </source>
</evidence>
<dbReference type="PANTHER" id="PTHR23170:SF3">
    <property type="entry name" value="LEUCINE-RICH REPEAT-CONTAINING PROTEIN 45"/>
    <property type="match status" value="1"/>
</dbReference>